<evidence type="ECO:0000313" key="1">
    <source>
        <dbReference type="EMBL" id="QBO35379.1"/>
    </source>
</evidence>
<keyword evidence="2" id="KW-1185">Reference proteome</keyword>
<protein>
    <recommendedName>
        <fullName evidence="3">DUF3168 domain-containing protein</fullName>
    </recommendedName>
</protein>
<dbReference type="Proteomes" id="UP000292886">
    <property type="component" value="Chromosome"/>
</dbReference>
<sequence>MIKRINVKKAVATTLSGIEGLTLQSTVYPQTWTDEYPSAIFYTSHEPAKGYEVNEELLTHWTITIELYGERSLTDLEDKLDEAFSVLGFRNLSSEDANTAILKRIVVAYEGIVNNETGLVFQS</sequence>
<organism evidence="1 2">
    <name type="scientific">Periweissella cryptocerci</name>
    <dbReference type="NCBI Taxonomy" id="2506420"/>
    <lineage>
        <taxon>Bacteria</taxon>
        <taxon>Bacillati</taxon>
        <taxon>Bacillota</taxon>
        <taxon>Bacilli</taxon>
        <taxon>Lactobacillales</taxon>
        <taxon>Lactobacillaceae</taxon>
        <taxon>Periweissella</taxon>
    </lineage>
</organism>
<dbReference type="AlphaFoldDB" id="A0A4P6YRT6"/>
<accession>A0A4P6YRT6</accession>
<dbReference type="RefSeq" id="WP_133362459.1">
    <property type="nucleotide sequence ID" value="NZ_CP037940.1"/>
</dbReference>
<evidence type="ECO:0008006" key="3">
    <source>
        <dbReference type="Google" id="ProtNLM"/>
    </source>
</evidence>
<gene>
    <name evidence="1" type="ORF">EQG49_02305</name>
</gene>
<dbReference type="EMBL" id="CP037940">
    <property type="protein sequence ID" value="QBO35379.1"/>
    <property type="molecule type" value="Genomic_DNA"/>
</dbReference>
<evidence type="ECO:0000313" key="2">
    <source>
        <dbReference type="Proteomes" id="UP000292886"/>
    </source>
</evidence>
<reference evidence="2" key="1">
    <citation type="submission" date="2019-03" db="EMBL/GenBank/DDBJ databases">
        <title>Weissella sp. 26KH-42 Genome sequencing.</title>
        <authorList>
            <person name="Heo J."/>
            <person name="Kim S.-J."/>
            <person name="Kim J.-S."/>
            <person name="Hong S.-B."/>
            <person name="Kwon S.-W."/>
        </authorList>
    </citation>
    <scope>NUCLEOTIDE SEQUENCE [LARGE SCALE GENOMIC DNA]</scope>
    <source>
        <strain evidence="2">26KH-42</strain>
    </source>
</reference>
<name>A0A4P6YRT6_9LACO</name>
<dbReference type="KEGG" id="wei:EQG49_02305"/>
<dbReference type="OrthoDB" id="2187559at2"/>
<proteinExistence type="predicted"/>